<protein>
    <recommendedName>
        <fullName evidence="2">NOL1/NOP2/NSUN 5/7 ferredoxin-like domain-containing protein</fullName>
    </recommendedName>
</protein>
<evidence type="ECO:0000259" key="2">
    <source>
        <dbReference type="Pfam" id="PF21148"/>
    </source>
</evidence>
<reference evidence="3" key="1">
    <citation type="submission" date="2020-06" db="EMBL/GenBank/DDBJ databases">
        <authorList>
            <consortium name="Wellcome Sanger Institute Data Sharing"/>
        </authorList>
    </citation>
    <scope>NUCLEOTIDE SEQUENCE [LARGE SCALE GENOMIC DNA]</scope>
</reference>
<accession>A0A8C5DP09</accession>
<dbReference type="Proteomes" id="UP000694680">
    <property type="component" value="Chromosome 10"/>
</dbReference>
<evidence type="ECO:0000256" key="1">
    <source>
        <dbReference type="SAM" id="MobiDB-lite"/>
    </source>
</evidence>
<feature type="domain" description="NOL1/NOP2/NSUN 5/7 ferredoxin-like" evidence="2">
    <location>
        <begin position="201"/>
        <end position="254"/>
    </location>
</feature>
<feature type="region of interest" description="Disordered" evidence="1">
    <location>
        <begin position="1"/>
        <end position="20"/>
    </location>
</feature>
<reference evidence="3" key="2">
    <citation type="submission" date="2025-08" db="UniProtKB">
        <authorList>
            <consortium name="Ensembl"/>
        </authorList>
    </citation>
    <scope>IDENTIFICATION</scope>
</reference>
<organism evidence="3 4">
    <name type="scientific">Gouania willdenowi</name>
    <name type="common">Blunt-snouted clingfish</name>
    <name type="synonym">Lepadogaster willdenowi</name>
    <dbReference type="NCBI Taxonomy" id="441366"/>
    <lineage>
        <taxon>Eukaryota</taxon>
        <taxon>Metazoa</taxon>
        <taxon>Chordata</taxon>
        <taxon>Craniata</taxon>
        <taxon>Vertebrata</taxon>
        <taxon>Euteleostomi</taxon>
        <taxon>Actinopterygii</taxon>
        <taxon>Neopterygii</taxon>
        <taxon>Teleostei</taxon>
        <taxon>Neoteleostei</taxon>
        <taxon>Acanthomorphata</taxon>
        <taxon>Ovalentaria</taxon>
        <taxon>Blenniimorphae</taxon>
        <taxon>Blenniiformes</taxon>
        <taxon>Gobiesocoidei</taxon>
        <taxon>Gobiesocidae</taxon>
        <taxon>Gobiesocinae</taxon>
        <taxon>Gouania</taxon>
    </lineage>
</organism>
<reference evidence="3" key="3">
    <citation type="submission" date="2025-09" db="UniProtKB">
        <authorList>
            <consortium name="Ensembl"/>
        </authorList>
    </citation>
    <scope>IDENTIFICATION</scope>
</reference>
<proteinExistence type="predicted"/>
<sequence>VQLWNSATDLSPQTEDDDGETTAVSLDLQTIVQSQLGFPDKVYQLASVIFQNSHVVKPATHRLVNYGKQRELPLPEVQDEAMQHSAYELAFNTLKCNLDSNDLFESSLIQSPLYSSLRKDQMSLVAVMLYDFQDRKFLSRGHTEIQEMIEEVRDVENYLLQFKTKLAASLARSRIKHDLLSMECILPECVRKKQQRSRSLPLYAWVNRLKSSHDEVQGVLKNDGLLQVKSIRQLAGQTFCQDSHCWDTLVFPAQLKAPLSFTKLLRDHKLIIQDKSCILPTNAAASLLPDEGDILMVGCFSGLTVAHTASLIAEKYEGDKNNNDQPMVYVCTTDITERQSEEIQHTVDKMGCKSK</sequence>
<dbReference type="PANTHER" id="PTHR14663">
    <property type="entry name" value="METHYLTRANSFERASE NSUN7-RELATED"/>
    <property type="match status" value="1"/>
</dbReference>
<name>A0A8C5DP09_GOUWI</name>
<dbReference type="PANTHER" id="PTHR14663:SF2">
    <property type="entry name" value="METHYLTRANSFERASE NSUN7-RELATED"/>
    <property type="match status" value="1"/>
</dbReference>
<dbReference type="InterPro" id="IPR049561">
    <property type="entry name" value="NSUN5_7_fdxn-like"/>
</dbReference>
<evidence type="ECO:0000313" key="3">
    <source>
        <dbReference type="Ensembl" id="ENSGWIP00000009672.1"/>
    </source>
</evidence>
<evidence type="ECO:0000313" key="4">
    <source>
        <dbReference type="Proteomes" id="UP000694680"/>
    </source>
</evidence>
<dbReference type="Pfam" id="PF21148">
    <property type="entry name" value="NSUN5_fdxn-like"/>
    <property type="match status" value="1"/>
</dbReference>
<dbReference type="Gene3D" id="3.30.70.1170">
    <property type="entry name" value="Sun protein, domain 3"/>
    <property type="match status" value="1"/>
</dbReference>
<dbReference type="AlphaFoldDB" id="A0A8C5DP09"/>
<dbReference type="Ensembl" id="ENSGWIT00000010777.1">
    <property type="protein sequence ID" value="ENSGWIP00000009672.1"/>
    <property type="gene ID" value="ENSGWIG00000005748.1"/>
</dbReference>
<dbReference type="InterPro" id="IPR042620">
    <property type="entry name" value="NSUN7"/>
</dbReference>
<keyword evidence="4" id="KW-1185">Reference proteome</keyword>
<feature type="compositionally biased region" description="Polar residues" evidence="1">
    <location>
        <begin position="1"/>
        <end position="13"/>
    </location>
</feature>